<dbReference type="Pfam" id="PF03747">
    <property type="entry name" value="ADP_ribosyl_GH"/>
    <property type="match status" value="1"/>
</dbReference>
<name>A0A178MG98_9CHLR</name>
<feature type="binding site" evidence="3">
    <location>
        <position position="264"/>
    </location>
    <ligand>
        <name>Mg(2+)</name>
        <dbReference type="ChEBI" id="CHEBI:18420"/>
        <label>1</label>
    </ligand>
</feature>
<proteinExistence type="inferred from homology"/>
<feature type="binding site" evidence="3">
    <location>
        <position position="262"/>
    </location>
    <ligand>
        <name>Mg(2+)</name>
        <dbReference type="ChEBI" id="CHEBI:18420"/>
        <label>1</label>
    </ligand>
</feature>
<dbReference type="AlphaFoldDB" id="A0A178MG98"/>
<dbReference type="GO" id="GO:0046872">
    <property type="term" value="F:metal ion binding"/>
    <property type="evidence" value="ECO:0007669"/>
    <property type="project" value="UniProtKB-KW"/>
</dbReference>
<feature type="binding site" evidence="3">
    <location>
        <position position="61"/>
    </location>
    <ligand>
        <name>Mg(2+)</name>
        <dbReference type="ChEBI" id="CHEBI:18420"/>
        <label>1</label>
    </ligand>
</feature>
<feature type="binding site" evidence="3">
    <location>
        <position position="59"/>
    </location>
    <ligand>
        <name>Mg(2+)</name>
        <dbReference type="ChEBI" id="CHEBI:18420"/>
        <label>1</label>
    </ligand>
</feature>
<dbReference type="InterPro" id="IPR036705">
    <property type="entry name" value="Ribosyl_crysJ1_sf"/>
</dbReference>
<sequence>MDRYDCIAGGLYGLLIGDALGVPYEFHPPNELPPPEQIDMQPPVNFARSHPNVPPGTWSDDGALALALLDSLLTCDRLDLNDVALKFRAWYEQGAYTPDGIVFDAGIQTVKAIQALQRGLPPYRSGPAGEYDNGNGSLMRVLPLALWHTGDDRALVADAHMQSLPTHGHLRAQICCALYCLWARYELVGDNDAWATATHRLREIYGNGQARIELETHIRPDDPAPGAGKGYVVDTLRSARWAVEQGHNYEQVVRAAIRLGYDTDTTACVAGGIAGIRYGLSGIPEGWRRQLRGQELVEPLLARLWQHHG</sequence>
<feature type="binding site" evidence="3">
    <location>
        <position position="265"/>
    </location>
    <ligand>
        <name>Mg(2+)</name>
        <dbReference type="ChEBI" id="CHEBI:18420"/>
        <label>1</label>
    </ligand>
</feature>
<accession>A0A178MG98</accession>
<keyword evidence="3" id="KW-0460">Magnesium</keyword>
<comment type="similarity">
    <text evidence="1">Belongs to the ADP-ribosylglycohydrolase family.</text>
</comment>
<evidence type="ECO:0000256" key="3">
    <source>
        <dbReference type="PIRSR" id="PIRSR605502-1"/>
    </source>
</evidence>
<feature type="binding site" evidence="3">
    <location>
        <position position="60"/>
    </location>
    <ligand>
        <name>Mg(2+)</name>
        <dbReference type="ChEBI" id="CHEBI:18420"/>
        <label>1</label>
    </ligand>
</feature>
<gene>
    <name evidence="4" type="ORF">A6A03_11020</name>
</gene>
<comment type="caution">
    <text evidence="4">The sequence shown here is derived from an EMBL/GenBank/DDBJ whole genome shotgun (WGS) entry which is preliminary data.</text>
</comment>
<keyword evidence="2" id="KW-0378">Hydrolase</keyword>
<dbReference type="Gene3D" id="1.10.4080.10">
    <property type="entry name" value="ADP-ribosylation/Crystallin J1"/>
    <property type="match status" value="1"/>
</dbReference>
<dbReference type="SUPFAM" id="SSF101478">
    <property type="entry name" value="ADP-ribosylglycohydrolase"/>
    <property type="match status" value="1"/>
</dbReference>
<dbReference type="RefSeq" id="WP_066784937.1">
    <property type="nucleotide sequence ID" value="NZ_LWQS01000040.1"/>
</dbReference>
<protein>
    <recommendedName>
        <fullName evidence="6">ADP-ribosylglycohydrolase</fullName>
    </recommendedName>
</protein>
<dbReference type="InterPro" id="IPR005502">
    <property type="entry name" value="Ribosyl_crysJ1"/>
</dbReference>
<dbReference type="EMBL" id="LWQS01000040">
    <property type="protein sequence ID" value="OAN46984.1"/>
    <property type="molecule type" value="Genomic_DNA"/>
</dbReference>
<dbReference type="PANTHER" id="PTHR16222:SF24">
    <property type="entry name" value="ADP-RIBOSYLHYDROLASE ARH3"/>
    <property type="match status" value="1"/>
</dbReference>
<comment type="cofactor">
    <cofactor evidence="3">
        <name>Mg(2+)</name>
        <dbReference type="ChEBI" id="CHEBI:18420"/>
    </cofactor>
    <text evidence="3">Binds 2 magnesium ions per subunit.</text>
</comment>
<dbReference type="InterPro" id="IPR050792">
    <property type="entry name" value="ADP-ribosylglycohydrolase"/>
</dbReference>
<reference evidence="4 5" key="1">
    <citation type="submission" date="2016-04" db="EMBL/GenBank/DDBJ databases">
        <title>Chloroflexus islandicus sp. nov., a thermophilic filamentous anoxygenic phototrophic bacterium from geyser Strokkur (Iceland).</title>
        <authorList>
            <person name="Gaisin V.A."/>
            <person name="Kalashnikov A.M."/>
            <person name="Sukhacheva M.V."/>
            <person name="Grouzdev D.S."/>
            <person name="Ivanov T.M."/>
            <person name="Kuznetsov B."/>
            <person name="Gorlenko V.M."/>
        </authorList>
    </citation>
    <scope>NUCLEOTIDE SEQUENCE [LARGE SCALE GENOMIC DNA]</scope>
    <source>
        <strain evidence="5">isl-2</strain>
    </source>
</reference>
<organism evidence="4 5">
    <name type="scientific">Chloroflexus islandicus</name>
    <dbReference type="NCBI Taxonomy" id="1707952"/>
    <lineage>
        <taxon>Bacteria</taxon>
        <taxon>Bacillati</taxon>
        <taxon>Chloroflexota</taxon>
        <taxon>Chloroflexia</taxon>
        <taxon>Chloroflexales</taxon>
        <taxon>Chloroflexineae</taxon>
        <taxon>Chloroflexaceae</taxon>
        <taxon>Chloroflexus</taxon>
    </lineage>
</organism>
<dbReference type="PANTHER" id="PTHR16222">
    <property type="entry name" value="ADP-RIBOSYLGLYCOHYDROLASE"/>
    <property type="match status" value="1"/>
</dbReference>
<evidence type="ECO:0000256" key="1">
    <source>
        <dbReference type="ARBA" id="ARBA00010702"/>
    </source>
</evidence>
<dbReference type="STRING" id="1707952.A6A03_11020"/>
<evidence type="ECO:0000256" key="2">
    <source>
        <dbReference type="ARBA" id="ARBA00022801"/>
    </source>
</evidence>
<evidence type="ECO:0000313" key="5">
    <source>
        <dbReference type="Proteomes" id="UP000078287"/>
    </source>
</evidence>
<keyword evidence="5" id="KW-1185">Reference proteome</keyword>
<keyword evidence="3" id="KW-0479">Metal-binding</keyword>
<dbReference type="OrthoDB" id="9798107at2"/>
<dbReference type="Proteomes" id="UP000078287">
    <property type="component" value="Unassembled WGS sequence"/>
</dbReference>
<evidence type="ECO:0000313" key="4">
    <source>
        <dbReference type="EMBL" id="OAN46984.1"/>
    </source>
</evidence>
<dbReference type="GO" id="GO:0016787">
    <property type="term" value="F:hydrolase activity"/>
    <property type="evidence" value="ECO:0007669"/>
    <property type="project" value="UniProtKB-KW"/>
</dbReference>
<evidence type="ECO:0008006" key="6">
    <source>
        <dbReference type="Google" id="ProtNLM"/>
    </source>
</evidence>